<dbReference type="SUPFAM" id="SSF101898">
    <property type="entry name" value="NHL repeat"/>
    <property type="match status" value="1"/>
</dbReference>
<dbReference type="Gene3D" id="2.80.10.50">
    <property type="match status" value="1"/>
</dbReference>
<comment type="caution">
    <text evidence="1">The sequence shown here is derived from an EMBL/GenBank/DDBJ whole genome shotgun (WGS) entry which is preliminary data.</text>
</comment>
<evidence type="ECO:0000313" key="2">
    <source>
        <dbReference type="Proteomes" id="UP000075502"/>
    </source>
</evidence>
<evidence type="ECO:0000313" key="1">
    <source>
        <dbReference type="EMBL" id="KYG02392.1"/>
    </source>
</evidence>
<sequence>MDGAGHVVLATDVADGVDLGDGPLSTEGRQDVSLAKFDGEGQLLWHKRLFDAGLVQDVAVNPAGLIAMTGRTSQSSIDLGGGPLVAQGGSLDAFVAVFTADGEHVWSARSGAGSYVLWDRIAVDAAGSVVVAASFTGQISVCGRSLTSAAVDDSYIARFDPAGHCLWVKQLGATEMHDVALDATGNVVLAGSFGYGDIKTIDLGGGPLTSAGGEDVFVAKLDAAGAHLWSKRFGDDALQRAYGVAIDGSGAVVIGGTFLGSVDFGGGPLVSAGGFDFLEPGSVTWGGNMFVTKFGPAGELLWAKRFGDYGPQTALDIAANVEGDIAITGLLYGHVDLGTGLMDCTYGDVFAAKLDATGAARWAKHTGDRGRQYGYSTAIDATGSVFAAGPFLGTIDFGTGPLVNPTSKQGFDSFLVKFGP</sequence>
<reference evidence="1 2" key="1">
    <citation type="submission" date="2014-02" db="EMBL/GenBank/DDBJ databases">
        <title>The small core and large imbalanced accessory genome model reveals a collaborative survival strategy of Sorangium cellulosum strains in nature.</title>
        <authorList>
            <person name="Han K."/>
            <person name="Peng R."/>
            <person name="Blom J."/>
            <person name="Li Y.-Z."/>
        </authorList>
    </citation>
    <scope>NUCLEOTIDE SEQUENCE [LARGE SCALE GENOMIC DNA]</scope>
    <source>
        <strain evidence="1 2">So0007-03</strain>
    </source>
</reference>
<gene>
    <name evidence="1" type="ORF">BE21_05295</name>
</gene>
<dbReference type="EMBL" id="JEME01003095">
    <property type="protein sequence ID" value="KYG02392.1"/>
    <property type="molecule type" value="Genomic_DNA"/>
</dbReference>
<accession>A0A150TCH2</accession>
<proteinExistence type="predicted"/>
<dbReference type="InterPro" id="IPR052918">
    <property type="entry name" value="Motility_Chemotaxis_Reg"/>
</dbReference>
<organism evidence="1 2">
    <name type="scientific">Sorangium cellulosum</name>
    <name type="common">Polyangium cellulosum</name>
    <dbReference type="NCBI Taxonomy" id="56"/>
    <lineage>
        <taxon>Bacteria</taxon>
        <taxon>Pseudomonadati</taxon>
        <taxon>Myxococcota</taxon>
        <taxon>Polyangia</taxon>
        <taxon>Polyangiales</taxon>
        <taxon>Polyangiaceae</taxon>
        <taxon>Sorangium</taxon>
    </lineage>
</organism>
<dbReference type="AlphaFoldDB" id="A0A150TCH2"/>
<name>A0A150TCH2_SORCE</name>
<dbReference type="Proteomes" id="UP000075502">
    <property type="component" value="Unassembled WGS sequence"/>
</dbReference>
<dbReference type="PANTHER" id="PTHR35580">
    <property type="entry name" value="CELL SURFACE GLYCOPROTEIN (S-LAYER PROTEIN)-LIKE PROTEIN"/>
    <property type="match status" value="1"/>
</dbReference>
<dbReference type="PANTHER" id="PTHR35580:SF1">
    <property type="entry name" value="PHYTASE-LIKE DOMAIN-CONTAINING PROTEIN"/>
    <property type="match status" value="1"/>
</dbReference>
<protein>
    <submittedName>
        <fullName evidence="1">Uncharacterized protein</fullName>
    </submittedName>
</protein>